<proteinExistence type="predicted"/>
<feature type="signal peptide" evidence="1">
    <location>
        <begin position="1"/>
        <end position="25"/>
    </location>
</feature>
<gene>
    <name evidence="2" type="ORF">PANT1444_LOCUS16871</name>
</gene>
<protein>
    <submittedName>
        <fullName evidence="2">Uncharacterized protein</fullName>
    </submittedName>
</protein>
<dbReference type="AlphaFoldDB" id="A0A7S0F4R1"/>
<sequence length="187" mass="19784">MRSLLVVGMWKALALVCVFSAEVSGFGMPMTARPARGGGGVAAVAVAAQRPGLLAARRAPCAPRLMAGGGDEKKGKEEEEEGWTIDKVAALGLAGVLSIAVAETVFWALSFPVSALVYYFATGEWIDLFTQDGQVKFLAFTAGWGALGGAIAQYRTVLTAAALTPWMDRKVVQPYLTPLIEKYKGDN</sequence>
<dbReference type="EMBL" id="HBEP01029783">
    <property type="protein sequence ID" value="CAD8502871.1"/>
    <property type="molecule type" value="Transcribed_RNA"/>
</dbReference>
<evidence type="ECO:0000256" key="1">
    <source>
        <dbReference type="SAM" id="SignalP"/>
    </source>
</evidence>
<accession>A0A7S0F4R1</accession>
<organism evidence="2">
    <name type="scientific">Phaeocystis antarctica</name>
    <dbReference type="NCBI Taxonomy" id="33657"/>
    <lineage>
        <taxon>Eukaryota</taxon>
        <taxon>Haptista</taxon>
        <taxon>Haptophyta</taxon>
        <taxon>Prymnesiophyceae</taxon>
        <taxon>Phaeocystales</taxon>
        <taxon>Phaeocystaceae</taxon>
        <taxon>Phaeocystis</taxon>
    </lineage>
</organism>
<evidence type="ECO:0000313" key="2">
    <source>
        <dbReference type="EMBL" id="CAD8502871.1"/>
    </source>
</evidence>
<feature type="chain" id="PRO_5031346907" evidence="1">
    <location>
        <begin position="26"/>
        <end position="187"/>
    </location>
</feature>
<reference evidence="2" key="1">
    <citation type="submission" date="2021-01" db="EMBL/GenBank/DDBJ databases">
        <authorList>
            <person name="Corre E."/>
            <person name="Pelletier E."/>
            <person name="Niang G."/>
            <person name="Scheremetjew M."/>
            <person name="Finn R."/>
            <person name="Kale V."/>
            <person name="Holt S."/>
            <person name="Cochrane G."/>
            <person name="Meng A."/>
            <person name="Brown T."/>
            <person name="Cohen L."/>
        </authorList>
    </citation>
    <scope>NUCLEOTIDE SEQUENCE</scope>
    <source>
        <strain evidence="2">CCMP1374</strain>
    </source>
</reference>
<name>A0A7S0F4R1_9EUKA</name>
<keyword evidence="1" id="KW-0732">Signal</keyword>